<dbReference type="InterPro" id="IPR023214">
    <property type="entry name" value="HAD_sf"/>
</dbReference>
<dbReference type="Proteomes" id="UP000018208">
    <property type="component" value="Unassembled WGS sequence"/>
</dbReference>
<dbReference type="InterPro" id="IPR036412">
    <property type="entry name" value="HAD-like_sf"/>
</dbReference>
<dbReference type="GO" id="GO:0005829">
    <property type="term" value="C:cytosol"/>
    <property type="evidence" value="ECO:0007669"/>
    <property type="project" value="TreeGrafter"/>
</dbReference>
<accession>A0A9P8RZM5</accession>
<dbReference type="GeneID" id="94296784"/>
<dbReference type="PANTHER" id="PTHR43434:SF24">
    <property type="entry name" value="HYDROLASE-RELATED"/>
    <property type="match status" value="1"/>
</dbReference>
<evidence type="ECO:0000313" key="1">
    <source>
        <dbReference type="EMBL" id="KAH0575136.1"/>
    </source>
</evidence>
<dbReference type="InterPro" id="IPR050155">
    <property type="entry name" value="HAD-like_hydrolase_sf"/>
</dbReference>
<name>A0A9P8RZM5_9EUKA</name>
<keyword evidence="3" id="KW-1185">Reference proteome</keyword>
<dbReference type="Pfam" id="PF13419">
    <property type="entry name" value="HAD_2"/>
    <property type="match status" value="1"/>
</dbReference>
<dbReference type="EMBL" id="AUWU02000003">
    <property type="protein sequence ID" value="KAH0575136.1"/>
    <property type="molecule type" value="Genomic_DNA"/>
</dbReference>
<comment type="caution">
    <text evidence="2">The sequence shown here is derived from an EMBL/GenBank/DDBJ whole genome shotgun (WGS) entry which is preliminary data.</text>
</comment>
<dbReference type="SFLD" id="SFLDG01129">
    <property type="entry name" value="C1.5:_HAD__Beta-PGM__Phosphata"/>
    <property type="match status" value="1"/>
</dbReference>
<protein>
    <submittedName>
        <fullName evidence="2">Phosphoglycolate phosphatase</fullName>
    </submittedName>
</protein>
<dbReference type="EMBL" id="AUWU02000003">
    <property type="protein sequence ID" value="KAH0575147.1"/>
    <property type="molecule type" value="Genomic_DNA"/>
</dbReference>
<dbReference type="Gene3D" id="3.40.50.1000">
    <property type="entry name" value="HAD superfamily/HAD-like"/>
    <property type="match status" value="1"/>
</dbReference>
<dbReference type="OrthoDB" id="40579at2759"/>
<evidence type="ECO:0000313" key="2">
    <source>
        <dbReference type="EMBL" id="KAH0575147.1"/>
    </source>
</evidence>
<evidence type="ECO:0000313" key="3">
    <source>
        <dbReference type="Proteomes" id="UP000018208"/>
    </source>
</evidence>
<dbReference type="Gene3D" id="1.10.150.240">
    <property type="entry name" value="Putative phosphatase, domain 2"/>
    <property type="match status" value="1"/>
</dbReference>
<dbReference type="RefSeq" id="XP_067765909.1">
    <property type="nucleotide sequence ID" value="XM_067906641.1"/>
</dbReference>
<proteinExistence type="predicted"/>
<dbReference type="KEGG" id="ssao:94296784"/>
<organism evidence="2 3">
    <name type="scientific">Spironucleus salmonicida</name>
    <dbReference type="NCBI Taxonomy" id="348837"/>
    <lineage>
        <taxon>Eukaryota</taxon>
        <taxon>Metamonada</taxon>
        <taxon>Diplomonadida</taxon>
        <taxon>Hexamitidae</taxon>
        <taxon>Hexamitinae</taxon>
        <taxon>Spironucleus</taxon>
    </lineage>
</organism>
<reference evidence="2" key="2">
    <citation type="submission" date="2020-12" db="EMBL/GenBank/DDBJ databases">
        <title>New Spironucleus salmonicida genome in near-complete chromosomes.</title>
        <authorList>
            <person name="Xu F."/>
            <person name="Kurt Z."/>
            <person name="Jimenez-Gonzalez A."/>
            <person name="Astvaldsson A."/>
            <person name="Andersson J.O."/>
            <person name="Svard S.G."/>
        </authorList>
    </citation>
    <scope>NUCLEOTIDE SEQUENCE</scope>
    <source>
        <strain evidence="2">ATCC 50377</strain>
    </source>
</reference>
<dbReference type="AlphaFoldDB" id="A0A9P8RZM5"/>
<dbReference type="NCBIfam" id="TIGR01549">
    <property type="entry name" value="HAD-SF-IA-v1"/>
    <property type="match status" value="1"/>
</dbReference>
<reference evidence="2" key="1">
    <citation type="journal article" date="2014" name="PLoS Genet.">
        <title>The Genome of Spironucleus salmonicida Highlights a Fish Pathogen Adapted to Fluctuating Environments.</title>
        <authorList>
            <person name="Xu F."/>
            <person name="Jerlstrom-Hultqvist J."/>
            <person name="Einarsson E."/>
            <person name="Astvaldsson A."/>
            <person name="Svard S.G."/>
            <person name="Andersson J.O."/>
        </authorList>
    </citation>
    <scope>NUCLEOTIDE SEQUENCE</scope>
    <source>
        <strain evidence="2">ATCC 50377</strain>
    </source>
</reference>
<dbReference type="GO" id="GO:0008967">
    <property type="term" value="F:phosphoglycolate phosphatase activity"/>
    <property type="evidence" value="ECO:0007669"/>
    <property type="project" value="TreeGrafter"/>
</dbReference>
<dbReference type="PANTHER" id="PTHR43434">
    <property type="entry name" value="PHOSPHOGLYCOLATE PHOSPHATASE"/>
    <property type="match status" value="1"/>
</dbReference>
<dbReference type="GO" id="GO:0006281">
    <property type="term" value="P:DNA repair"/>
    <property type="evidence" value="ECO:0007669"/>
    <property type="project" value="TreeGrafter"/>
</dbReference>
<sequence length="204" mass="21671">MQTIFFDLDGTLVDSLASIATALNASRLVFGLDPLPDAEVCRCVGWGAKALVERTAPAAVQEQLLAHYLAELHAATPALFPGVVELLDALRAAGRNRLVVASNKPEDTLQQLVVKLGLAQYFDEVRGVGAFQPKPNPAILACEQRAVLVGDSEVDVQTAIAAGIPVVAVTYGFRTRAELVGATIIVDSVAEIREAVERLLGEEE</sequence>
<dbReference type="InterPro" id="IPR006439">
    <property type="entry name" value="HAD-SF_hydro_IA"/>
</dbReference>
<dbReference type="InterPro" id="IPR041492">
    <property type="entry name" value="HAD_2"/>
</dbReference>
<dbReference type="InterPro" id="IPR023198">
    <property type="entry name" value="PGP-like_dom2"/>
</dbReference>
<gene>
    <name evidence="1" type="ORF">SS50377_22761</name>
    <name evidence="2" type="ORF">SS50377_22772</name>
</gene>
<dbReference type="SFLD" id="SFLDS00003">
    <property type="entry name" value="Haloacid_Dehalogenase"/>
    <property type="match status" value="1"/>
</dbReference>
<dbReference type="SUPFAM" id="SSF56784">
    <property type="entry name" value="HAD-like"/>
    <property type="match status" value="1"/>
</dbReference>